<organism evidence="2 3">
    <name type="scientific">Azohydromonas lata</name>
    <dbReference type="NCBI Taxonomy" id="45677"/>
    <lineage>
        <taxon>Bacteria</taxon>
        <taxon>Pseudomonadati</taxon>
        <taxon>Pseudomonadota</taxon>
        <taxon>Betaproteobacteria</taxon>
        <taxon>Burkholderiales</taxon>
        <taxon>Sphaerotilaceae</taxon>
        <taxon>Azohydromonas</taxon>
    </lineage>
</organism>
<feature type="transmembrane region" description="Helical" evidence="1">
    <location>
        <begin position="128"/>
        <end position="148"/>
    </location>
</feature>
<keyword evidence="1" id="KW-0812">Transmembrane</keyword>
<comment type="caution">
    <text evidence="2">The sequence shown here is derived from an EMBL/GenBank/DDBJ whole genome shotgun (WGS) entry which is preliminary data.</text>
</comment>
<dbReference type="InterPro" id="IPR006747">
    <property type="entry name" value="DUF599"/>
</dbReference>
<dbReference type="EMBL" id="JAXOJX010000111">
    <property type="protein sequence ID" value="MDZ5461375.1"/>
    <property type="molecule type" value="Genomic_DNA"/>
</dbReference>
<dbReference type="Proteomes" id="UP001293718">
    <property type="component" value="Unassembled WGS sequence"/>
</dbReference>
<proteinExistence type="predicted"/>
<accession>A0ABU5IR48</accession>
<name>A0ABU5IR48_9BURK</name>
<feature type="transmembrane region" description="Helical" evidence="1">
    <location>
        <begin position="19"/>
        <end position="39"/>
    </location>
</feature>
<sequence length="236" mass="25022">MTAQGTAAAAALSAGGWDWFFVVATAAVLLGYEVGLSVVERLRPQRWARSAHAVLRQEWIDSVSRNAGTEILAVQTLRNSLMSATMTASTAALALMGTVTLAAPSLHAAFEVGTPRATALTPRLVLELMMLTLLLASLVSSVMAVRYYNHVSFIVGMPVGSPDRERWQPAGRAYVRKAGLLYSGGLRQLVLVAPLVGAVLYPGAGLLAAVVLVAVLLSLDRYGLDHLAAEEVRTRA</sequence>
<reference evidence="2 3" key="1">
    <citation type="submission" date="2023-11" db="EMBL/GenBank/DDBJ databases">
        <title>Draft genome of Azohydromonas lata strain H1 (DSM1123), a polyhydroxyalkanoate producer.</title>
        <authorList>
            <person name="Traversa D."/>
            <person name="D'Addabbo P."/>
            <person name="Pazzani C."/>
            <person name="Manzari C."/>
            <person name="Chiara M."/>
            <person name="Scrascia M."/>
        </authorList>
    </citation>
    <scope>NUCLEOTIDE SEQUENCE [LARGE SCALE GENOMIC DNA]</scope>
    <source>
        <strain evidence="2 3">H1</strain>
    </source>
</reference>
<dbReference type="PANTHER" id="PTHR31881">
    <property type="match status" value="1"/>
</dbReference>
<evidence type="ECO:0000313" key="3">
    <source>
        <dbReference type="Proteomes" id="UP001293718"/>
    </source>
</evidence>
<dbReference type="RefSeq" id="WP_322468554.1">
    <property type="nucleotide sequence ID" value="NZ_JAXOJX010000111.1"/>
</dbReference>
<protein>
    <submittedName>
        <fullName evidence="2">DUF599 domain-containing protein</fullName>
    </submittedName>
</protein>
<evidence type="ECO:0000313" key="2">
    <source>
        <dbReference type="EMBL" id="MDZ5461375.1"/>
    </source>
</evidence>
<keyword evidence="1" id="KW-0472">Membrane</keyword>
<dbReference type="Pfam" id="PF04654">
    <property type="entry name" value="DUF599"/>
    <property type="match status" value="1"/>
</dbReference>
<gene>
    <name evidence="2" type="ORF">SM757_32850</name>
</gene>
<feature type="transmembrane region" description="Helical" evidence="1">
    <location>
        <begin position="189"/>
        <end position="217"/>
    </location>
</feature>
<evidence type="ECO:0000256" key="1">
    <source>
        <dbReference type="SAM" id="Phobius"/>
    </source>
</evidence>
<keyword evidence="3" id="KW-1185">Reference proteome</keyword>
<dbReference type="PANTHER" id="PTHR31881:SF6">
    <property type="entry name" value="OS09G0494600 PROTEIN"/>
    <property type="match status" value="1"/>
</dbReference>
<keyword evidence="1" id="KW-1133">Transmembrane helix</keyword>
<feature type="transmembrane region" description="Helical" evidence="1">
    <location>
        <begin position="88"/>
        <end position="108"/>
    </location>
</feature>